<protein>
    <recommendedName>
        <fullName evidence="5">3-oxoacyl-[acyl-carrier protein] reductase</fullName>
    </recommendedName>
</protein>
<comment type="similarity">
    <text evidence="1 2">Belongs to the short-chain dehydrogenases/reductases (SDR) family.</text>
</comment>
<comment type="caution">
    <text evidence="3">The sequence shown here is derived from an EMBL/GenBank/DDBJ whole genome shotgun (WGS) entry which is preliminary data.</text>
</comment>
<evidence type="ECO:0000256" key="2">
    <source>
        <dbReference type="RuleBase" id="RU000363"/>
    </source>
</evidence>
<gene>
    <name evidence="3" type="ORF">GCM10009742_55150</name>
</gene>
<evidence type="ECO:0000313" key="3">
    <source>
        <dbReference type="EMBL" id="GAA1600172.1"/>
    </source>
</evidence>
<evidence type="ECO:0000313" key="4">
    <source>
        <dbReference type="Proteomes" id="UP001500190"/>
    </source>
</evidence>
<dbReference type="Gene3D" id="3.40.50.720">
    <property type="entry name" value="NAD(P)-binding Rossmann-like Domain"/>
    <property type="match status" value="1"/>
</dbReference>
<proteinExistence type="inferred from homology"/>
<sequence length="246" mass="25289">MAPGSLTGMDITRKIAVVTGAAVGIGRAIAVRLAAAGAEVVVADVDEAGGAETCALIGPAARFVHVDMRDDAAVAELMACRPRILVNNAGGGAVLRPCFPDADLARWSASLDVNLRAPMLTTQLALPGMRAAGGGAVVNVGSTAGLGFEPHVSPEYSAAKAALIRLTATLAPLQASHGVRVNCVVPDWVATPRGLREREALPPAERGPELVPLDAVTDAVVRFVTDESLAGRVLLLDRASEPRFLP</sequence>
<keyword evidence="4" id="KW-1185">Reference proteome</keyword>
<dbReference type="PRINTS" id="PR00081">
    <property type="entry name" value="GDHRDH"/>
</dbReference>
<dbReference type="CDD" id="cd05233">
    <property type="entry name" value="SDR_c"/>
    <property type="match status" value="1"/>
</dbReference>
<dbReference type="Proteomes" id="UP001500190">
    <property type="component" value="Unassembled WGS sequence"/>
</dbReference>
<dbReference type="EMBL" id="BAAAND010000008">
    <property type="protein sequence ID" value="GAA1600172.1"/>
    <property type="molecule type" value="Genomic_DNA"/>
</dbReference>
<dbReference type="InterPro" id="IPR036291">
    <property type="entry name" value="NAD(P)-bd_dom_sf"/>
</dbReference>
<reference evidence="3 4" key="1">
    <citation type="journal article" date="2019" name="Int. J. Syst. Evol. Microbiol.">
        <title>The Global Catalogue of Microorganisms (GCM) 10K type strain sequencing project: providing services to taxonomists for standard genome sequencing and annotation.</title>
        <authorList>
            <consortium name="The Broad Institute Genomics Platform"/>
            <consortium name="The Broad Institute Genome Sequencing Center for Infectious Disease"/>
            <person name="Wu L."/>
            <person name="Ma J."/>
        </authorList>
    </citation>
    <scope>NUCLEOTIDE SEQUENCE [LARGE SCALE GENOMIC DNA]</scope>
    <source>
        <strain evidence="3 4">JCM 14304</strain>
    </source>
</reference>
<organism evidence="3 4">
    <name type="scientific">Kribbella karoonensis</name>
    <dbReference type="NCBI Taxonomy" id="324851"/>
    <lineage>
        <taxon>Bacteria</taxon>
        <taxon>Bacillati</taxon>
        <taxon>Actinomycetota</taxon>
        <taxon>Actinomycetes</taxon>
        <taxon>Propionibacteriales</taxon>
        <taxon>Kribbellaceae</taxon>
        <taxon>Kribbella</taxon>
    </lineage>
</organism>
<dbReference type="SUPFAM" id="SSF51735">
    <property type="entry name" value="NAD(P)-binding Rossmann-fold domains"/>
    <property type="match status" value="1"/>
</dbReference>
<dbReference type="PANTHER" id="PTHR42760:SF129">
    <property type="entry name" value="OXIDOREDUCTASE"/>
    <property type="match status" value="1"/>
</dbReference>
<name>A0ABN2E8Z9_9ACTN</name>
<evidence type="ECO:0008006" key="5">
    <source>
        <dbReference type="Google" id="ProtNLM"/>
    </source>
</evidence>
<dbReference type="PRINTS" id="PR00080">
    <property type="entry name" value="SDRFAMILY"/>
</dbReference>
<dbReference type="Pfam" id="PF00106">
    <property type="entry name" value="adh_short"/>
    <property type="match status" value="1"/>
</dbReference>
<dbReference type="InterPro" id="IPR002347">
    <property type="entry name" value="SDR_fam"/>
</dbReference>
<dbReference type="PANTHER" id="PTHR42760">
    <property type="entry name" value="SHORT-CHAIN DEHYDROGENASES/REDUCTASES FAMILY MEMBER"/>
    <property type="match status" value="1"/>
</dbReference>
<evidence type="ECO:0000256" key="1">
    <source>
        <dbReference type="ARBA" id="ARBA00006484"/>
    </source>
</evidence>
<accession>A0ABN2E8Z9</accession>